<comment type="caution">
    <text evidence="1">The sequence shown here is derived from an EMBL/GenBank/DDBJ whole genome shotgun (WGS) entry which is preliminary data.</text>
</comment>
<evidence type="ECO:0000313" key="1">
    <source>
        <dbReference type="EMBL" id="KAI9904444.1"/>
    </source>
</evidence>
<dbReference type="EMBL" id="CM047940">
    <property type="protein sequence ID" value="KAI9904444.1"/>
    <property type="molecule type" value="Genomic_DNA"/>
</dbReference>
<dbReference type="Proteomes" id="UP001163324">
    <property type="component" value="Chromosome 1"/>
</dbReference>
<name>A0ACC0VDS4_9HYPO</name>
<keyword evidence="2" id="KW-1185">Reference proteome</keyword>
<evidence type="ECO:0000313" key="2">
    <source>
        <dbReference type="Proteomes" id="UP001163324"/>
    </source>
</evidence>
<reference evidence="1" key="1">
    <citation type="submission" date="2022-10" db="EMBL/GenBank/DDBJ databases">
        <title>Complete Genome of Trichothecium roseum strain YXFP-22015, a Plant Pathogen Isolated from Citrus.</title>
        <authorList>
            <person name="Wang Y."/>
            <person name="Zhu L."/>
        </authorList>
    </citation>
    <scope>NUCLEOTIDE SEQUENCE</scope>
    <source>
        <strain evidence="1">YXFP-22015</strain>
    </source>
</reference>
<sequence length="468" mass="52317">MAVHQPQGNWKVPQKSKSNPGTREIADEGYDELKDPVKQMPKSSSESERDDSGVDVEEEDARPHPMKKTRTKKLVNWRDVIVNQENKAQDSKTRPWGKRLVLDCTEDEIRNQQEWPISIRRREQERASQSQEGHEQSLKQDQKADKSQQQPSNNDKSGVYDKPPLGAQAVSEAENAQYDKGPVKLETSKAQEGHALQKDGWMPSALLERNWITDDTAVYKFKLPENTPYMGVGTCQHVEFAFHLRDKMLVRPYGPTKPVFPRGSEAEVGEDKSLHDGCGTFEITVKTYFPDEEQPGGAFSNILANIPIGEQVDMRGPRGDVVYQGRGRFNMSGKEKHFKRVSLVLGGTGLSPGFALLARSILDPQDETELLVLDGNKTESDILLHDELNHLESISNGRLRITHVLNEASDEWKGLTGFIDKDMMAKHLFPPSESNLVLPCGPPAMIEKAVGPGLKDLGYVEGVNMVSL</sequence>
<gene>
    <name evidence="1" type="ORF">N3K66_000973</name>
</gene>
<accession>A0ACC0VDS4</accession>
<protein>
    <submittedName>
        <fullName evidence="1">Uncharacterized protein</fullName>
    </submittedName>
</protein>
<organism evidence="1 2">
    <name type="scientific">Trichothecium roseum</name>
    <dbReference type="NCBI Taxonomy" id="47278"/>
    <lineage>
        <taxon>Eukaryota</taxon>
        <taxon>Fungi</taxon>
        <taxon>Dikarya</taxon>
        <taxon>Ascomycota</taxon>
        <taxon>Pezizomycotina</taxon>
        <taxon>Sordariomycetes</taxon>
        <taxon>Hypocreomycetidae</taxon>
        <taxon>Hypocreales</taxon>
        <taxon>Hypocreales incertae sedis</taxon>
        <taxon>Trichothecium</taxon>
    </lineage>
</organism>
<proteinExistence type="predicted"/>